<dbReference type="Proteomes" id="UP000826195">
    <property type="component" value="Unassembled WGS sequence"/>
</dbReference>
<dbReference type="AlphaFoldDB" id="A0AAV7HAQ2"/>
<protein>
    <submittedName>
        <fullName evidence="2">Uncharacterized protein</fullName>
    </submittedName>
</protein>
<reference evidence="2 3" key="1">
    <citation type="journal article" date="2021" name="J. Hered.">
        <title>A chromosome-level genome assembly of the parasitoid wasp, Cotesia glomerata (Hymenoptera: Braconidae).</title>
        <authorList>
            <person name="Pinto B.J."/>
            <person name="Weis J.J."/>
            <person name="Gamble T."/>
            <person name="Ode P.J."/>
            <person name="Paul R."/>
            <person name="Zaspel J.M."/>
        </authorList>
    </citation>
    <scope>NUCLEOTIDE SEQUENCE [LARGE SCALE GENOMIC DNA]</scope>
    <source>
        <strain evidence="2">CgM1</strain>
    </source>
</reference>
<comment type="caution">
    <text evidence="2">The sequence shown here is derived from an EMBL/GenBank/DDBJ whole genome shotgun (WGS) entry which is preliminary data.</text>
</comment>
<dbReference type="EMBL" id="JAHXZJ010002983">
    <property type="protein sequence ID" value="KAH0533797.1"/>
    <property type="molecule type" value="Genomic_DNA"/>
</dbReference>
<keyword evidence="3" id="KW-1185">Reference proteome</keyword>
<sequence>MDAANFVQGEPSTSGGSSRSNSPTQDEMDASLLVPNWGEMEYVTSYSVGPVDIDSCSFGPSQQCYHGCSRTGVPDSPESNYLLTKLRESLPRRMKVIRRASPWYWDPLMDAVPDPRGTLEKFYRRLPRGYIVDVVVSGSSLFMLLLTMRRHQLDPWFQRTRAPPLLQRWVRKFRRFYREDCRMRGTC</sequence>
<feature type="compositionally biased region" description="Low complexity" evidence="1">
    <location>
        <begin position="11"/>
        <end position="24"/>
    </location>
</feature>
<feature type="region of interest" description="Disordered" evidence="1">
    <location>
        <begin position="1"/>
        <end position="27"/>
    </location>
</feature>
<proteinExistence type="predicted"/>
<evidence type="ECO:0000313" key="2">
    <source>
        <dbReference type="EMBL" id="KAH0533797.1"/>
    </source>
</evidence>
<accession>A0AAV7HAQ2</accession>
<evidence type="ECO:0000313" key="3">
    <source>
        <dbReference type="Proteomes" id="UP000826195"/>
    </source>
</evidence>
<organism evidence="2 3">
    <name type="scientific">Cotesia glomerata</name>
    <name type="common">Lepidopteran parasitic wasp</name>
    <name type="synonym">Apanteles glomeratus</name>
    <dbReference type="NCBI Taxonomy" id="32391"/>
    <lineage>
        <taxon>Eukaryota</taxon>
        <taxon>Metazoa</taxon>
        <taxon>Ecdysozoa</taxon>
        <taxon>Arthropoda</taxon>
        <taxon>Hexapoda</taxon>
        <taxon>Insecta</taxon>
        <taxon>Pterygota</taxon>
        <taxon>Neoptera</taxon>
        <taxon>Endopterygota</taxon>
        <taxon>Hymenoptera</taxon>
        <taxon>Apocrita</taxon>
        <taxon>Ichneumonoidea</taxon>
        <taxon>Braconidae</taxon>
        <taxon>Microgastrinae</taxon>
        <taxon>Cotesia</taxon>
    </lineage>
</organism>
<gene>
    <name evidence="2" type="ORF">KQX54_001500</name>
</gene>
<evidence type="ECO:0000256" key="1">
    <source>
        <dbReference type="SAM" id="MobiDB-lite"/>
    </source>
</evidence>
<name>A0AAV7HAQ2_COTGL</name>